<sequence>MNESVDVTDVVAICCPKYKDRPQIARVVQKTKSGYSVHWMCGSYSGPWAVAKKRDGRKKVPWLDNIKESDIIYKKISLTSGHKLTHKVAQTLRALYAAKDGTKH</sequence>
<dbReference type="AlphaFoldDB" id="A0A3Q2Z604"/>
<dbReference type="GO" id="GO:0140588">
    <property type="term" value="P:chromatin looping"/>
    <property type="evidence" value="ECO:0007669"/>
    <property type="project" value="InterPro"/>
</dbReference>
<dbReference type="GO" id="GO:0003007">
    <property type="term" value="P:heart morphogenesis"/>
    <property type="evidence" value="ECO:0007669"/>
    <property type="project" value="TreeGrafter"/>
</dbReference>
<evidence type="ECO:0000313" key="2">
    <source>
        <dbReference type="Proteomes" id="UP000264820"/>
    </source>
</evidence>
<dbReference type="GeneTree" id="ENSGT00390000010427"/>
<name>A0A3Q2Z604_HIPCM</name>
<dbReference type="GO" id="GO:0048565">
    <property type="term" value="P:digestive tract development"/>
    <property type="evidence" value="ECO:0007669"/>
    <property type="project" value="TreeGrafter"/>
</dbReference>
<dbReference type="GO" id="GO:1990414">
    <property type="term" value="P:replication-born double-strand break repair via sister chromatid exchange"/>
    <property type="evidence" value="ECO:0007669"/>
    <property type="project" value="TreeGrafter"/>
</dbReference>
<dbReference type="GO" id="GO:0003682">
    <property type="term" value="F:chromatin binding"/>
    <property type="evidence" value="ECO:0007669"/>
    <property type="project" value="TreeGrafter"/>
</dbReference>
<dbReference type="Proteomes" id="UP000264820">
    <property type="component" value="Unplaced"/>
</dbReference>
<protein>
    <submittedName>
        <fullName evidence="1">Nipped-B-like protein B</fullName>
    </submittedName>
</protein>
<keyword evidence="2" id="KW-1185">Reference proteome</keyword>
<dbReference type="GO" id="GO:0010468">
    <property type="term" value="P:regulation of gene expression"/>
    <property type="evidence" value="ECO:0007669"/>
    <property type="project" value="InterPro"/>
</dbReference>
<dbReference type="InterPro" id="IPR033031">
    <property type="entry name" value="Scc2/Nipped-B"/>
</dbReference>
<dbReference type="GO" id="GO:0007420">
    <property type="term" value="P:brain development"/>
    <property type="evidence" value="ECO:0007669"/>
    <property type="project" value="TreeGrafter"/>
</dbReference>
<dbReference type="GO" id="GO:0071169">
    <property type="term" value="P:establishment of protein localization to chromatin"/>
    <property type="evidence" value="ECO:0007669"/>
    <property type="project" value="TreeGrafter"/>
</dbReference>
<dbReference type="Ensembl" id="ENSHCOT00000028029.1">
    <property type="protein sequence ID" value="ENSHCOP00000027266.1"/>
    <property type="gene ID" value="ENSHCOG00000018934.1"/>
</dbReference>
<dbReference type="PANTHER" id="PTHR21704">
    <property type="entry name" value="NIPPED-B-LIKE PROTEIN DELANGIN SCC2-RELATED"/>
    <property type="match status" value="1"/>
</dbReference>
<dbReference type="GO" id="GO:0061775">
    <property type="term" value="F:cohesin loader activity"/>
    <property type="evidence" value="ECO:0007669"/>
    <property type="project" value="InterPro"/>
</dbReference>
<accession>A0A3Q2Z604</accession>
<reference evidence="1" key="2">
    <citation type="submission" date="2025-09" db="UniProtKB">
        <authorList>
            <consortium name="Ensembl"/>
        </authorList>
    </citation>
    <scope>IDENTIFICATION</scope>
</reference>
<organism evidence="1 2">
    <name type="scientific">Hippocampus comes</name>
    <name type="common">Tiger tail seahorse</name>
    <dbReference type="NCBI Taxonomy" id="109280"/>
    <lineage>
        <taxon>Eukaryota</taxon>
        <taxon>Metazoa</taxon>
        <taxon>Chordata</taxon>
        <taxon>Craniata</taxon>
        <taxon>Vertebrata</taxon>
        <taxon>Euteleostomi</taxon>
        <taxon>Actinopterygii</taxon>
        <taxon>Neopterygii</taxon>
        <taxon>Teleostei</taxon>
        <taxon>Neoteleostei</taxon>
        <taxon>Acanthomorphata</taxon>
        <taxon>Syngnathiaria</taxon>
        <taxon>Syngnathiformes</taxon>
        <taxon>Syngnathoidei</taxon>
        <taxon>Syngnathidae</taxon>
        <taxon>Hippocampus</taxon>
    </lineage>
</organism>
<dbReference type="PANTHER" id="PTHR21704:SF18">
    <property type="entry name" value="NIPPED-B-LIKE PROTEIN"/>
    <property type="match status" value="1"/>
</dbReference>
<dbReference type="GO" id="GO:0048703">
    <property type="term" value="P:embryonic viscerocranium morphogenesis"/>
    <property type="evidence" value="ECO:0007669"/>
    <property type="project" value="TreeGrafter"/>
</dbReference>
<dbReference type="GO" id="GO:0090694">
    <property type="term" value="C:Scc2-Scc4 cohesin loading complex"/>
    <property type="evidence" value="ECO:0007669"/>
    <property type="project" value="TreeGrafter"/>
</dbReference>
<proteinExistence type="predicted"/>
<dbReference type="GO" id="GO:0034087">
    <property type="term" value="P:establishment of mitotic sister chromatid cohesion"/>
    <property type="evidence" value="ECO:0007669"/>
    <property type="project" value="TreeGrafter"/>
</dbReference>
<reference evidence="1" key="1">
    <citation type="submission" date="2025-08" db="UniProtKB">
        <authorList>
            <consortium name="Ensembl"/>
        </authorList>
    </citation>
    <scope>IDENTIFICATION</scope>
</reference>
<evidence type="ECO:0000313" key="1">
    <source>
        <dbReference type="Ensembl" id="ENSHCOP00000027266.1"/>
    </source>
</evidence>